<organism evidence="1">
    <name type="scientific">freshwater metagenome</name>
    <dbReference type="NCBI Taxonomy" id="449393"/>
    <lineage>
        <taxon>unclassified sequences</taxon>
        <taxon>metagenomes</taxon>
        <taxon>ecological metagenomes</taxon>
    </lineage>
</organism>
<reference evidence="1" key="1">
    <citation type="submission" date="2020-05" db="EMBL/GenBank/DDBJ databases">
        <authorList>
            <person name="Chiriac C."/>
            <person name="Salcher M."/>
            <person name="Ghai R."/>
            <person name="Kavagutti S V."/>
        </authorList>
    </citation>
    <scope>NUCLEOTIDE SEQUENCE</scope>
</reference>
<dbReference type="EMBL" id="CAFBMF010000166">
    <property type="protein sequence ID" value="CAB4913939.1"/>
    <property type="molecule type" value="Genomic_DNA"/>
</dbReference>
<dbReference type="SUPFAM" id="SSF51197">
    <property type="entry name" value="Clavaminate synthase-like"/>
    <property type="match status" value="1"/>
</dbReference>
<protein>
    <submittedName>
        <fullName evidence="1">Unannotated protein</fullName>
    </submittedName>
</protein>
<dbReference type="EMBL" id="CAFBPS010000153">
    <property type="protein sequence ID" value="CAB5035929.1"/>
    <property type="molecule type" value="Genomic_DNA"/>
</dbReference>
<proteinExistence type="predicted"/>
<dbReference type="AlphaFoldDB" id="A0A6J7HDT5"/>
<dbReference type="Pfam" id="PF05721">
    <property type="entry name" value="PhyH"/>
    <property type="match status" value="1"/>
</dbReference>
<gene>
    <name evidence="1" type="ORF">UFOPK3494_01703</name>
    <name evidence="2" type="ORF">UFOPK4134_01546</name>
</gene>
<dbReference type="PANTHER" id="PTHR20883:SF51">
    <property type="entry name" value="PHYTANOYL-COA HYDROXYLASE"/>
    <property type="match status" value="1"/>
</dbReference>
<dbReference type="InterPro" id="IPR008775">
    <property type="entry name" value="Phytyl_CoA_dOase-like"/>
</dbReference>
<dbReference type="Gene3D" id="2.60.120.620">
    <property type="entry name" value="q2cbj1_9rhob like domain"/>
    <property type="match status" value="1"/>
</dbReference>
<name>A0A6J7HDT5_9ZZZZ</name>
<evidence type="ECO:0000313" key="1">
    <source>
        <dbReference type="EMBL" id="CAB4913939.1"/>
    </source>
</evidence>
<sequence>MSKISKLKRNYWIQRARKRANQLISRGQHREAINHLQIENRKLRSSEIENLLVQLRHDAFFEIDHGQPQGSWPPTVADLFSARGVIPEVESKEINVSVARSGVFNHGSLIIRNLLSKNQVEMLALSVEKAFDAFDNVDNSDQMHSWFSPLKTYNNMGELDADRPWVRSGGGVLAAESPRALFHFIEIFQEIGMIDLISEYLGERPALSVRKTTLRRTKPDLDATNGWHQDGAFLGEDIRTLNVWVALTDCGIDSPSMDMIPRRLHEIAPTGTEGAMFNWSVSPLMIEQICENGKPQHLIFNAGDAIIFDEKNLHRTSTLPDMTKTRLAIESWFFAPSCYPMDQLPILL</sequence>
<dbReference type="PANTHER" id="PTHR20883">
    <property type="entry name" value="PHYTANOYL-COA DIOXYGENASE DOMAIN CONTAINING 1"/>
    <property type="match status" value="1"/>
</dbReference>
<evidence type="ECO:0000313" key="2">
    <source>
        <dbReference type="EMBL" id="CAB5035929.1"/>
    </source>
</evidence>
<accession>A0A6J7HDT5</accession>